<dbReference type="EMBL" id="FNXY01000004">
    <property type="protein sequence ID" value="SEI99952.1"/>
    <property type="molecule type" value="Genomic_DNA"/>
</dbReference>
<dbReference type="AlphaFoldDB" id="A0A1H6VHZ3"/>
<sequence length="64" mass="7255">MTKLPGTLWPLNARLVTTIALFSPSRKKLRTVYEFAGFSFQLNQKGIVSGNSEVYFQFVLEITV</sequence>
<accession>A0A1H6VHZ3</accession>
<organism evidence="1 2">
    <name type="scientific">Dyadobacter koreensis</name>
    <dbReference type="NCBI Taxonomy" id="408657"/>
    <lineage>
        <taxon>Bacteria</taxon>
        <taxon>Pseudomonadati</taxon>
        <taxon>Bacteroidota</taxon>
        <taxon>Cytophagia</taxon>
        <taxon>Cytophagales</taxon>
        <taxon>Spirosomataceae</taxon>
        <taxon>Dyadobacter</taxon>
    </lineage>
</organism>
<dbReference type="Proteomes" id="UP000199532">
    <property type="component" value="Unassembled WGS sequence"/>
</dbReference>
<keyword evidence="2" id="KW-1185">Reference proteome</keyword>
<evidence type="ECO:0000313" key="1">
    <source>
        <dbReference type="EMBL" id="SEI99952.1"/>
    </source>
</evidence>
<proteinExistence type="predicted"/>
<name>A0A1H6VHZ3_9BACT</name>
<evidence type="ECO:0000313" key="2">
    <source>
        <dbReference type="Proteomes" id="UP000199532"/>
    </source>
</evidence>
<gene>
    <name evidence="1" type="ORF">SAMN04487995_2959</name>
</gene>
<protein>
    <submittedName>
        <fullName evidence="1">Uncharacterized protein</fullName>
    </submittedName>
</protein>
<reference evidence="1 2" key="1">
    <citation type="submission" date="2016-10" db="EMBL/GenBank/DDBJ databases">
        <authorList>
            <person name="de Groot N.N."/>
        </authorList>
    </citation>
    <scope>NUCLEOTIDE SEQUENCE [LARGE SCALE GENOMIC DNA]</scope>
    <source>
        <strain evidence="1 2">DSM 19938</strain>
    </source>
</reference>